<evidence type="ECO:0000313" key="1">
    <source>
        <dbReference type="EMBL" id="GEC15262.1"/>
    </source>
</evidence>
<comment type="caution">
    <text evidence="1">The sequence shown here is derived from an EMBL/GenBank/DDBJ whole genome shotgun (WGS) entry which is preliminary data.</text>
</comment>
<reference evidence="1 2" key="1">
    <citation type="submission" date="2019-06" db="EMBL/GenBank/DDBJ databases">
        <title>Whole genome shotgun sequence of Nitrobacter winogradskyi NBRC 14297.</title>
        <authorList>
            <person name="Hosoyama A."/>
            <person name="Uohara A."/>
            <person name="Ohji S."/>
            <person name="Ichikawa N."/>
        </authorList>
    </citation>
    <scope>NUCLEOTIDE SEQUENCE [LARGE SCALE GENOMIC DNA]</scope>
    <source>
        <strain evidence="1 2">NBRC 14297</strain>
    </source>
</reference>
<dbReference type="EMBL" id="BJNF01000027">
    <property type="protein sequence ID" value="GEC15262.1"/>
    <property type="molecule type" value="Genomic_DNA"/>
</dbReference>
<gene>
    <name evidence="1" type="ORF">NWI01_11540</name>
</gene>
<sequence>MPANLQRNRMRADKLRKLAASTSFAAEAETARRLADDIEAGIAPPPVGSPAYFEQWRKFRDTVGNLHSRLGKTITKPDEIRLIRNLRRYGANPWSLDAETLQRVETLAARFKGAVE</sequence>
<name>A0A4Y3W8E2_NITWI</name>
<dbReference type="AlphaFoldDB" id="A0A4Y3W8E2"/>
<proteinExistence type="predicted"/>
<protein>
    <submittedName>
        <fullName evidence="1">Uncharacterized protein</fullName>
    </submittedName>
</protein>
<evidence type="ECO:0000313" key="2">
    <source>
        <dbReference type="Proteomes" id="UP000318825"/>
    </source>
</evidence>
<dbReference type="Proteomes" id="UP000318825">
    <property type="component" value="Unassembled WGS sequence"/>
</dbReference>
<organism evidence="1 2">
    <name type="scientific">Nitrobacter winogradskyi</name>
    <name type="common">Nitrobacter agilis</name>
    <dbReference type="NCBI Taxonomy" id="913"/>
    <lineage>
        <taxon>Bacteria</taxon>
        <taxon>Pseudomonadati</taxon>
        <taxon>Pseudomonadota</taxon>
        <taxon>Alphaproteobacteria</taxon>
        <taxon>Hyphomicrobiales</taxon>
        <taxon>Nitrobacteraceae</taxon>
        <taxon>Nitrobacter</taxon>
    </lineage>
</organism>
<accession>A0A4Y3W8E2</accession>